<proteinExistence type="predicted"/>
<dbReference type="PANTHER" id="PTHR46033:SF80">
    <property type="entry name" value="PROTEIN MAIN-LIKE 2-LIKE"/>
    <property type="match status" value="1"/>
</dbReference>
<reference evidence="3" key="1">
    <citation type="submission" date="2020-08" db="EMBL/GenBank/DDBJ databases">
        <title>Plant Genome Project.</title>
        <authorList>
            <person name="Zhang R.-G."/>
        </authorList>
    </citation>
    <scope>NUCLEOTIDE SEQUENCE</scope>
    <source>
        <strain evidence="3">WSP0</strain>
        <tissue evidence="3">Leaf</tissue>
    </source>
</reference>
<sequence length="690" mass="77938">MMKKMMDDEDFQTPEGEDEFCSSSDEEELIPSTGRGKRFKIMTPLRSTCRTVIVPPVESTMAHPPAQDSLLAPTSSQSIPGTDGTGTLRPRPRASNKKNRSRQNDLEVVDATSISDDITEEVAMHDVTEDAFQDEELTGPFPGGPADLSVLSCFGTHVAASIWQGQERPPLKCINNAKKVQVNWRVSNSHEKQTKFTKLVAQSGLLPLIGLSYNSVDKAIVLAFVERWHHETNTFHMTFGEMTITLDDVSTILGIRITGKAIACRRMTNKEAQELLVKALGVSAKEAREEITSVRGQTVGLEWLKKKFSSVTKKDNDHAIQCAARVYLLYLLGCTIFSDKSGSRVSVTYLNLLIDLEAVHLYAWGAAALAFLYRQLGLASLSCTRQMAGYLTLLEAWIFEHFPNVSRAHPNFDYKQNQPHAKRWYPRKDSDFTIPHLQEHRELIDAMRPEDVTWDPYRDAREHHPFHEVAWYTGCLQCADIVEPYNPDRVLRQFGRIQTIPPLPLAQPRPTRGAQANAYRDQTWVTWENHVISQSNRSVPVCLPYDCVSGYMEWYSRISHPIVQNPTNRSGFYPCVPPPNGNSSVDLVQRISMALGICRPIIERGGDESTADMLRDAGKSLRNSVLKLSLAAALHHIWGERNRRVFQRRCLDSDSLGVLVINAIRDCMLSWRNVKTYQESRDMCHIWNVS</sequence>
<organism evidence="3 4">
    <name type="scientific">Rhododendron griersonianum</name>
    <dbReference type="NCBI Taxonomy" id="479676"/>
    <lineage>
        <taxon>Eukaryota</taxon>
        <taxon>Viridiplantae</taxon>
        <taxon>Streptophyta</taxon>
        <taxon>Embryophyta</taxon>
        <taxon>Tracheophyta</taxon>
        <taxon>Spermatophyta</taxon>
        <taxon>Magnoliopsida</taxon>
        <taxon>eudicotyledons</taxon>
        <taxon>Gunneridae</taxon>
        <taxon>Pentapetalae</taxon>
        <taxon>asterids</taxon>
        <taxon>Ericales</taxon>
        <taxon>Ericaceae</taxon>
        <taxon>Ericoideae</taxon>
        <taxon>Rhodoreae</taxon>
        <taxon>Rhododendron</taxon>
    </lineage>
</organism>
<feature type="region of interest" description="Disordered" evidence="1">
    <location>
        <begin position="1"/>
        <end position="37"/>
    </location>
</feature>
<feature type="domain" description="Aminotransferase-like plant mobile" evidence="2">
    <location>
        <begin position="207"/>
        <end position="555"/>
    </location>
</feature>
<keyword evidence="4" id="KW-1185">Reference proteome</keyword>
<protein>
    <recommendedName>
        <fullName evidence="2">Aminotransferase-like plant mobile domain-containing protein</fullName>
    </recommendedName>
</protein>
<dbReference type="InterPro" id="IPR044824">
    <property type="entry name" value="MAIN-like"/>
</dbReference>
<dbReference type="Proteomes" id="UP000823749">
    <property type="component" value="Chromosome 7"/>
</dbReference>
<feature type="compositionally biased region" description="Basic residues" evidence="1">
    <location>
        <begin position="90"/>
        <end position="101"/>
    </location>
</feature>
<dbReference type="InterPro" id="IPR019557">
    <property type="entry name" value="AminoTfrase-like_pln_mobile"/>
</dbReference>
<evidence type="ECO:0000256" key="1">
    <source>
        <dbReference type="SAM" id="MobiDB-lite"/>
    </source>
</evidence>
<accession>A0AAV6JH94</accession>
<dbReference type="EMBL" id="JACTNZ010000007">
    <property type="protein sequence ID" value="KAG5538865.1"/>
    <property type="molecule type" value="Genomic_DNA"/>
</dbReference>
<feature type="compositionally biased region" description="Acidic residues" evidence="1">
    <location>
        <begin position="7"/>
        <end position="29"/>
    </location>
</feature>
<comment type="caution">
    <text evidence="3">The sequence shown here is derived from an EMBL/GenBank/DDBJ whole genome shotgun (WGS) entry which is preliminary data.</text>
</comment>
<evidence type="ECO:0000313" key="3">
    <source>
        <dbReference type="EMBL" id="KAG5538865.1"/>
    </source>
</evidence>
<dbReference type="AlphaFoldDB" id="A0AAV6JH94"/>
<name>A0AAV6JH94_9ERIC</name>
<evidence type="ECO:0000313" key="4">
    <source>
        <dbReference type="Proteomes" id="UP000823749"/>
    </source>
</evidence>
<dbReference type="GO" id="GO:0010073">
    <property type="term" value="P:meristem maintenance"/>
    <property type="evidence" value="ECO:0007669"/>
    <property type="project" value="InterPro"/>
</dbReference>
<gene>
    <name evidence="3" type="ORF">RHGRI_019416</name>
</gene>
<evidence type="ECO:0000259" key="2">
    <source>
        <dbReference type="Pfam" id="PF10536"/>
    </source>
</evidence>
<dbReference type="Pfam" id="PF10536">
    <property type="entry name" value="PMD"/>
    <property type="match status" value="1"/>
</dbReference>
<dbReference type="PANTHER" id="PTHR46033">
    <property type="entry name" value="PROTEIN MAIN-LIKE 2"/>
    <property type="match status" value="1"/>
</dbReference>
<feature type="region of interest" description="Disordered" evidence="1">
    <location>
        <begin position="59"/>
        <end position="113"/>
    </location>
</feature>